<name>A0AAD9Y1S6_COLKA</name>
<evidence type="ECO:0000313" key="3">
    <source>
        <dbReference type="Proteomes" id="UP001281614"/>
    </source>
</evidence>
<reference evidence="2" key="1">
    <citation type="submission" date="2023-02" db="EMBL/GenBank/DDBJ databases">
        <title>Colletotrichum kahawae CIFC_Que2 genome sequencing and assembly.</title>
        <authorList>
            <person name="Baroncelli R."/>
        </authorList>
    </citation>
    <scope>NUCLEOTIDE SEQUENCE</scope>
    <source>
        <strain evidence="2">CIFC_Que2</strain>
    </source>
</reference>
<evidence type="ECO:0000313" key="2">
    <source>
        <dbReference type="EMBL" id="KAK2730618.1"/>
    </source>
</evidence>
<dbReference type="Proteomes" id="UP001281614">
    <property type="component" value="Unassembled WGS sequence"/>
</dbReference>
<organism evidence="2 3">
    <name type="scientific">Colletotrichum kahawae</name>
    <name type="common">Coffee berry disease fungus</name>
    <dbReference type="NCBI Taxonomy" id="34407"/>
    <lineage>
        <taxon>Eukaryota</taxon>
        <taxon>Fungi</taxon>
        <taxon>Dikarya</taxon>
        <taxon>Ascomycota</taxon>
        <taxon>Pezizomycotina</taxon>
        <taxon>Sordariomycetes</taxon>
        <taxon>Hypocreomycetidae</taxon>
        <taxon>Glomerellales</taxon>
        <taxon>Glomerellaceae</taxon>
        <taxon>Colletotrichum</taxon>
        <taxon>Colletotrichum gloeosporioides species complex</taxon>
    </lineage>
</organism>
<dbReference type="AlphaFoldDB" id="A0AAD9Y1S6"/>
<dbReference type="EMBL" id="VYYT01000665">
    <property type="protein sequence ID" value="KAK2730618.1"/>
    <property type="molecule type" value="Genomic_DNA"/>
</dbReference>
<feature type="chain" id="PRO_5042287429" evidence="1">
    <location>
        <begin position="20"/>
        <end position="228"/>
    </location>
</feature>
<evidence type="ECO:0000256" key="1">
    <source>
        <dbReference type="SAM" id="SignalP"/>
    </source>
</evidence>
<sequence length="228" mass="24796">MKLTLLAAILASSKALVSAAPEGVSFVKASSLSQRDIDNAVPLTFIGQAFLDGPNVTLTGTAETIYHQLLEINPAYNEWDFPEYRERMGALGFTKESLLDFQHAQSVDASKLRKRQHTTCNPVGEEVGNWGLQCNEGLGYLGRLNGYCQAPAGRGGCARTSCSHGCGIFLCNDNPNPISMWCGNQVGDVYDIAAVCERERTSYVWSLLGQIFRSGPPAWNTVVRAQNC</sequence>
<protein>
    <submittedName>
        <fullName evidence="2">Secreted protein</fullName>
    </submittedName>
</protein>
<feature type="signal peptide" evidence="1">
    <location>
        <begin position="1"/>
        <end position="19"/>
    </location>
</feature>
<keyword evidence="1" id="KW-0732">Signal</keyword>
<proteinExistence type="predicted"/>
<keyword evidence="3" id="KW-1185">Reference proteome</keyword>
<comment type="caution">
    <text evidence="2">The sequence shown here is derived from an EMBL/GenBank/DDBJ whole genome shotgun (WGS) entry which is preliminary data.</text>
</comment>
<gene>
    <name evidence="2" type="ORF">CKAH01_02446</name>
</gene>
<accession>A0AAD9Y1S6</accession>